<reference evidence="1" key="1">
    <citation type="submission" date="2014-11" db="EMBL/GenBank/DDBJ databases">
        <authorList>
            <person name="Amaro Gonzalez C."/>
        </authorList>
    </citation>
    <scope>NUCLEOTIDE SEQUENCE</scope>
</reference>
<proteinExistence type="predicted"/>
<organism evidence="1">
    <name type="scientific">Anguilla anguilla</name>
    <name type="common">European freshwater eel</name>
    <name type="synonym">Muraena anguilla</name>
    <dbReference type="NCBI Taxonomy" id="7936"/>
    <lineage>
        <taxon>Eukaryota</taxon>
        <taxon>Metazoa</taxon>
        <taxon>Chordata</taxon>
        <taxon>Craniata</taxon>
        <taxon>Vertebrata</taxon>
        <taxon>Euteleostomi</taxon>
        <taxon>Actinopterygii</taxon>
        <taxon>Neopterygii</taxon>
        <taxon>Teleostei</taxon>
        <taxon>Anguilliformes</taxon>
        <taxon>Anguillidae</taxon>
        <taxon>Anguilla</taxon>
    </lineage>
</organism>
<protein>
    <submittedName>
        <fullName evidence="1">Uncharacterized protein</fullName>
    </submittedName>
</protein>
<sequence length="49" mass="5678">MKATHKNCIPLTKKKIIIFFKSHQQKSMQTSKVKSTFEMEITCFEGTAQ</sequence>
<dbReference type="AlphaFoldDB" id="A0A0E9UN62"/>
<evidence type="ECO:0000313" key="1">
    <source>
        <dbReference type="EMBL" id="JAH66388.1"/>
    </source>
</evidence>
<dbReference type="EMBL" id="GBXM01042189">
    <property type="protein sequence ID" value="JAH66388.1"/>
    <property type="molecule type" value="Transcribed_RNA"/>
</dbReference>
<accession>A0A0E9UN62</accession>
<name>A0A0E9UN62_ANGAN</name>
<reference evidence="1" key="2">
    <citation type="journal article" date="2015" name="Fish Shellfish Immunol.">
        <title>Early steps in the European eel (Anguilla anguilla)-Vibrio vulnificus interaction in the gills: Role of the RtxA13 toxin.</title>
        <authorList>
            <person name="Callol A."/>
            <person name="Pajuelo D."/>
            <person name="Ebbesson L."/>
            <person name="Teles M."/>
            <person name="MacKenzie S."/>
            <person name="Amaro C."/>
        </authorList>
    </citation>
    <scope>NUCLEOTIDE SEQUENCE</scope>
</reference>